<feature type="transmembrane region" description="Helical" evidence="1">
    <location>
        <begin position="68"/>
        <end position="92"/>
    </location>
</feature>
<accession>A0ABV8T3L2</accession>
<dbReference type="Proteomes" id="UP001595904">
    <property type="component" value="Unassembled WGS sequence"/>
</dbReference>
<evidence type="ECO:0000313" key="4">
    <source>
        <dbReference type="Proteomes" id="UP001595904"/>
    </source>
</evidence>
<dbReference type="InterPro" id="IPR046586">
    <property type="entry name" value="DUF6644"/>
</dbReference>
<proteinExistence type="predicted"/>
<keyword evidence="1" id="KW-0812">Transmembrane</keyword>
<reference evidence="4" key="1">
    <citation type="journal article" date="2019" name="Int. J. Syst. Evol. Microbiol.">
        <title>The Global Catalogue of Microorganisms (GCM) 10K type strain sequencing project: providing services to taxonomists for standard genome sequencing and annotation.</title>
        <authorList>
            <consortium name="The Broad Institute Genomics Platform"/>
            <consortium name="The Broad Institute Genome Sequencing Center for Infectious Disease"/>
            <person name="Wu L."/>
            <person name="Ma J."/>
        </authorList>
    </citation>
    <scope>NUCLEOTIDE SEQUENCE [LARGE SCALE GENOMIC DNA]</scope>
    <source>
        <strain evidence="4">CGMCC 1.10759</strain>
    </source>
</reference>
<evidence type="ECO:0000313" key="3">
    <source>
        <dbReference type="EMBL" id="MFC4313930.1"/>
    </source>
</evidence>
<evidence type="ECO:0000256" key="1">
    <source>
        <dbReference type="SAM" id="Phobius"/>
    </source>
</evidence>
<dbReference type="Pfam" id="PF20349">
    <property type="entry name" value="DUF6644"/>
    <property type="match status" value="1"/>
</dbReference>
<keyword evidence="4" id="KW-1185">Reference proteome</keyword>
<comment type="caution">
    <text evidence="3">The sequence shown here is derived from an EMBL/GenBank/DDBJ whole genome shotgun (WGS) entry which is preliminary data.</text>
</comment>
<name>A0ABV8T3L2_9GAMM</name>
<feature type="transmembrane region" description="Helical" evidence="1">
    <location>
        <begin position="140"/>
        <end position="160"/>
    </location>
</feature>
<dbReference type="RefSeq" id="WP_380604693.1">
    <property type="nucleotide sequence ID" value="NZ_JBHSDU010000015.1"/>
</dbReference>
<feature type="domain" description="DUF6644" evidence="2">
    <location>
        <begin position="30"/>
        <end position="161"/>
    </location>
</feature>
<keyword evidence="1" id="KW-0472">Membrane</keyword>
<gene>
    <name evidence="3" type="ORF">ACFPN2_32955</name>
</gene>
<sequence length="162" mass="17615">MSLSVLIQHLYDSPLATAIRESETLFPVLQTFHIVGTILLAGAIAIVDLTLLRVLFPGTAPEQLIRSLLPITWLGFGVMLVSGGLLFAAQSARIYTNFFMQLKLGLLAIALINVALFHATTFRHAVRWSDAREAPASARAFAAASLVSWTAVIVTGRFIAYF</sequence>
<evidence type="ECO:0000259" key="2">
    <source>
        <dbReference type="Pfam" id="PF20349"/>
    </source>
</evidence>
<feature type="transmembrane region" description="Helical" evidence="1">
    <location>
        <begin position="98"/>
        <end position="119"/>
    </location>
</feature>
<organism evidence="3 4">
    <name type="scientific">Steroidobacter flavus</name>
    <dbReference type="NCBI Taxonomy" id="1842136"/>
    <lineage>
        <taxon>Bacteria</taxon>
        <taxon>Pseudomonadati</taxon>
        <taxon>Pseudomonadota</taxon>
        <taxon>Gammaproteobacteria</taxon>
        <taxon>Steroidobacterales</taxon>
        <taxon>Steroidobacteraceae</taxon>
        <taxon>Steroidobacter</taxon>
    </lineage>
</organism>
<keyword evidence="1" id="KW-1133">Transmembrane helix</keyword>
<protein>
    <submittedName>
        <fullName evidence="3">DUF6644 family protein</fullName>
    </submittedName>
</protein>
<feature type="transmembrane region" description="Helical" evidence="1">
    <location>
        <begin position="34"/>
        <end position="56"/>
    </location>
</feature>
<dbReference type="EMBL" id="JBHSDU010000015">
    <property type="protein sequence ID" value="MFC4313930.1"/>
    <property type="molecule type" value="Genomic_DNA"/>
</dbReference>